<dbReference type="EMBL" id="JAIWYP010000009">
    <property type="protein sequence ID" value="KAH3776824.1"/>
    <property type="molecule type" value="Genomic_DNA"/>
</dbReference>
<organism evidence="2 3">
    <name type="scientific">Dreissena polymorpha</name>
    <name type="common">Zebra mussel</name>
    <name type="synonym">Mytilus polymorpha</name>
    <dbReference type="NCBI Taxonomy" id="45954"/>
    <lineage>
        <taxon>Eukaryota</taxon>
        <taxon>Metazoa</taxon>
        <taxon>Spiralia</taxon>
        <taxon>Lophotrochozoa</taxon>
        <taxon>Mollusca</taxon>
        <taxon>Bivalvia</taxon>
        <taxon>Autobranchia</taxon>
        <taxon>Heteroconchia</taxon>
        <taxon>Euheterodonta</taxon>
        <taxon>Imparidentia</taxon>
        <taxon>Neoheterodontei</taxon>
        <taxon>Myida</taxon>
        <taxon>Dreissenoidea</taxon>
        <taxon>Dreissenidae</taxon>
        <taxon>Dreissena</taxon>
    </lineage>
</organism>
<sequence>MVAWVFKASPYLSGRTTIQLGKERAVITIEKIPRWFAELDRHPKYHVSQAIGNSVCLTTQQSLTDTLPNQLIGMSDSQPNKSVALTVMVTNQSEVPSVSPSNQLVTSTGEQGGNSSGNQ</sequence>
<evidence type="ECO:0000256" key="1">
    <source>
        <dbReference type="SAM" id="MobiDB-lite"/>
    </source>
</evidence>
<evidence type="ECO:0000313" key="3">
    <source>
        <dbReference type="Proteomes" id="UP000828390"/>
    </source>
</evidence>
<dbReference type="Proteomes" id="UP000828390">
    <property type="component" value="Unassembled WGS sequence"/>
</dbReference>
<reference evidence="2" key="1">
    <citation type="journal article" date="2019" name="bioRxiv">
        <title>The Genome of the Zebra Mussel, Dreissena polymorpha: A Resource for Invasive Species Research.</title>
        <authorList>
            <person name="McCartney M.A."/>
            <person name="Auch B."/>
            <person name="Kono T."/>
            <person name="Mallez S."/>
            <person name="Zhang Y."/>
            <person name="Obille A."/>
            <person name="Becker A."/>
            <person name="Abrahante J.E."/>
            <person name="Garbe J."/>
            <person name="Badalamenti J.P."/>
            <person name="Herman A."/>
            <person name="Mangelson H."/>
            <person name="Liachko I."/>
            <person name="Sullivan S."/>
            <person name="Sone E.D."/>
            <person name="Koren S."/>
            <person name="Silverstein K.A.T."/>
            <person name="Beckman K.B."/>
            <person name="Gohl D.M."/>
        </authorList>
    </citation>
    <scope>NUCLEOTIDE SEQUENCE</scope>
    <source>
        <strain evidence="2">Duluth1</strain>
        <tissue evidence="2">Whole animal</tissue>
    </source>
</reference>
<comment type="caution">
    <text evidence="2">The sequence shown here is derived from an EMBL/GenBank/DDBJ whole genome shotgun (WGS) entry which is preliminary data.</text>
</comment>
<proteinExistence type="predicted"/>
<evidence type="ECO:0000313" key="2">
    <source>
        <dbReference type="EMBL" id="KAH3776824.1"/>
    </source>
</evidence>
<keyword evidence="3" id="KW-1185">Reference proteome</keyword>
<reference evidence="2" key="2">
    <citation type="submission" date="2020-11" db="EMBL/GenBank/DDBJ databases">
        <authorList>
            <person name="McCartney M.A."/>
            <person name="Auch B."/>
            <person name="Kono T."/>
            <person name="Mallez S."/>
            <person name="Becker A."/>
            <person name="Gohl D.M."/>
            <person name="Silverstein K.A.T."/>
            <person name="Koren S."/>
            <person name="Bechman K.B."/>
            <person name="Herman A."/>
            <person name="Abrahante J.E."/>
            <person name="Garbe J."/>
        </authorList>
    </citation>
    <scope>NUCLEOTIDE SEQUENCE</scope>
    <source>
        <strain evidence="2">Duluth1</strain>
        <tissue evidence="2">Whole animal</tissue>
    </source>
</reference>
<dbReference type="AlphaFoldDB" id="A0A9D4IL04"/>
<accession>A0A9D4IL04</accession>
<name>A0A9D4IL04_DREPO</name>
<feature type="region of interest" description="Disordered" evidence="1">
    <location>
        <begin position="94"/>
        <end position="119"/>
    </location>
</feature>
<gene>
    <name evidence="2" type="ORF">DPMN_178257</name>
</gene>
<feature type="compositionally biased region" description="Gly residues" evidence="1">
    <location>
        <begin position="110"/>
        <end position="119"/>
    </location>
</feature>
<feature type="compositionally biased region" description="Polar residues" evidence="1">
    <location>
        <begin position="94"/>
        <end position="109"/>
    </location>
</feature>
<protein>
    <submittedName>
        <fullName evidence="2">Uncharacterized protein</fullName>
    </submittedName>
</protein>